<protein>
    <recommendedName>
        <fullName evidence="4">Lipoprotein</fullName>
    </recommendedName>
</protein>
<evidence type="ECO:0008006" key="4">
    <source>
        <dbReference type="Google" id="ProtNLM"/>
    </source>
</evidence>
<evidence type="ECO:0000256" key="1">
    <source>
        <dbReference type="SAM" id="SignalP"/>
    </source>
</evidence>
<dbReference type="EMBL" id="AEQO01000205">
    <property type="protein sequence ID" value="EFV03117.1"/>
    <property type="molecule type" value="Genomic_DNA"/>
</dbReference>
<sequence length="412" mass="44655">MMKIFKLSLSALLLASLFISCDKGNDNPPAPKGGEGSFKGVVFAAGITNPEGNGGNVYMQALPGFLPGTYGNTNAIPVGFGSTPIVTESNNIYAFPDYMGNTKAEIKCYNLNEKGEWLKKGALQIPANAAACNIVELNKEKAYVSLQGIGIVMVFNPTTMKKIADIDLNSYAQQGARVSPAAMIIRDGKLFVGLSQMNAQFMPTVNKLEFAMIDTKTDKVEKHIVNESLGMCFATRPIDAGSIFMDENKDIYFNCMGSFGMLPQLHGGIARIKNGSTDIDPNYSIRLDQTEVSGLSTKHADYICTVMYAGDGKVYTYISSFGLDPHALDNPYLTLSNLPVVIDLKQRTLSVIKNTEISNPQGIAVAKYKDLIVFGSANKKATGFYTYNPKTKEVAGPVIQTQGNPSFFHSFE</sequence>
<dbReference type="InterPro" id="IPR011047">
    <property type="entry name" value="Quinoprotein_ADH-like_sf"/>
</dbReference>
<dbReference type="SUPFAM" id="SSF50998">
    <property type="entry name" value="Quinoprotein alcohol dehydrogenase-like"/>
    <property type="match status" value="1"/>
</dbReference>
<dbReference type="Gene3D" id="2.130.10.10">
    <property type="entry name" value="YVTN repeat-like/Quinoprotein amine dehydrogenase"/>
    <property type="match status" value="1"/>
</dbReference>
<proteinExistence type="predicted"/>
<evidence type="ECO:0000313" key="3">
    <source>
        <dbReference type="Proteomes" id="UP000003874"/>
    </source>
</evidence>
<keyword evidence="3" id="KW-1185">Reference proteome</keyword>
<keyword evidence="1" id="KW-0732">Signal</keyword>
<dbReference type="STRING" id="888832.HMPREF9420_2681"/>
<feature type="signal peptide" evidence="1">
    <location>
        <begin position="1"/>
        <end position="24"/>
    </location>
</feature>
<dbReference type="eggNOG" id="COG3391">
    <property type="taxonomic scope" value="Bacteria"/>
</dbReference>
<dbReference type="Proteomes" id="UP000003874">
    <property type="component" value="Unassembled WGS sequence"/>
</dbReference>
<evidence type="ECO:0000313" key="2">
    <source>
        <dbReference type="EMBL" id="EFV03117.1"/>
    </source>
</evidence>
<feature type="chain" id="PRO_5003206886" description="Lipoprotein" evidence="1">
    <location>
        <begin position="25"/>
        <end position="412"/>
    </location>
</feature>
<dbReference type="HOGENOM" id="CLU_055276_1_0_10"/>
<dbReference type="PROSITE" id="PS51257">
    <property type="entry name" value="PROKAR_LIPOPROTEIN"/>
    <property type="match status" value="1"/>
</dbReference>
<dbReference type="AlphaFoldDB" id="E6MT63"/>
<dbReference type="InterPro" id="IPR015943">
    <property type="entry name" value="WD40/YVTN_repeat-like_dom_sf"/>
</dbReference>
<gene>
    <name evidence="2" type="ORF">HMPREF9420_2681</name>
</gene>
<comment type="caution">
    <text evidence="2">The sequence shown here is derived from an EMBL/GenBank/DDBJ whole genome shotgun (WGS) entry which is preliminary data.</text>
</comment>
<reference evidence="2 3" key="1">
    <citation type="submission" date="2010-12" db="EMBL/GenBank/DDBJ databases">
        <authorList>
            <person name="Muzny D."/>
            <person name="Qin X."/>
            <person name="Deng J."/>
            <person name="Jiang H."/>
            <person name="Liu Y."/>
            <person name="Qu J."/>
            <person name="Song X.-Z."/>
            <person name="Zhang L."/>
            <person name="Thornton R."/>
            <person name="Coyle M."/>
            <person name="Francisco L."/>
            <person name="Jackson L."/>
            <person name="Javaid M."/>
            <person name="Korchina V."/>
            <person name="Kovar C."/>
            <person name="Mata R."/>
            <person name="Mathew T."/>
            <person name="Ngo R."/>
            <person name="Nguyen L."/>
            <person name="Nguyen N."/>
            <person name="Okwuonu G."/>
            <person name="Ongeri F."/>
            <person name="Pham C."/>
            <person name="Simmons D."/>
            <person name="Wilczek-Boney K."/>
            <person name="Hale W."/>
            <person name="Jakkamsetti A."/>
            <person name="Pham P."/>
            <person name="Ruth R."/>
            <person name="San Lucas F."/>
            <person name="Warren J."/>
            <person name="Zhang J."/>
            <person name="Zhao Z."/>
            <person name="Zhou C."/>
            <person name="Zhu D."/>
            <person name="Lee S."/>
            <person name="Bess C."/>
            <person name="Blankenburg K."/>
            <person name="Forbes L."/>
            <person name="Fu Q."/>
            <person name="Gubbala S."/>
            <person name="Hirani K."/>
            <person name="Jayaseelan J.C."/>
            <person name="Lara F."/>
            <person name="Munidasa M."/>
            <person name="Palculict T."/>
            <person name="Patil S."/>
            <person name="Pu L.-L."/>
            <person name="Saada N."/>
            <person name="Tang L."/>
            <person name="Weissenberger G."/>
            <person name="Zhu Y."/>
            <person name="Hemphill L."/>
            <person name="Shang Y."/>
            <person name="Youmans B."/>
            <person name="Ayvaz T."/>
            <person name="Ross M."/>
            <person name="Santibanez J."/>
            <person name="Aqrawi P."/>
            <person name="Gross S."/>
            <person name="Joshi V."/>
            <person name="Fowler G."/>
            <person name="Nazareth L."/>
            <person name="Reid J."/>
            <person name="Worley K."/>
            <person name="Petrosino J."/>
            <person name="Highlander S."/>
            <person name="Gibbs R."/>
        </authorList>
    </citation>
    <scope>NUCLEOTIDE SEQUENCE [LARGE SCALE GENOMIC DNA]</scope>
    <source>
        <strain evidence="2 3">DSM 15606</strain>
    </source>
</reference>
<accession>E6MT63</accession>
<organism evidence="2 3">
    <name type="scientific">Segatella salivae DSM 15606</name>
    <dbReference type="NCBI Taxonomy" id="888832"/>
    <lineage>
        <taxon>Bacteria</taxon>
        <taxon>Pseudomonadati</taxon>
        <taxon>Bacteroidota</taxon>
        <taxon>Bacteroidia</taxon>
        <taxon>Bacteroidales</taxon>
        <taxon>Prevotellaceae</taxon>
        <taxon>Segatella</taxon>
    </lineage>
</organism>
<name>E6MT63_9BACT</name>